<accession>A0A2W7CDY2</accession>
<evidence type="ECO:0000313" key="1">
    <source>
        <dbReference type="EMBL" id="PZV39748.1"/>
    </source>
</evidence>
<dbReference type="Proteomes" id="UP000248616">
    <property type="component" value="Unassembled WGS sequence"/>
</dbReference>
<evidence type="ECO:0000313" key="2">
    <source>
        <dbReference type="Proteomes" id="UP000248616"/>
    </source>
</evidence>
<name>A0A2W7CDY2_9HYPH</name>
<keyword evidence="2" id="KW-1185">Reference proteome</keyword>
<dbReference type="AlphaFoldDB" id="A0A2W7CDY2"/>
<organism evidence="1 2">
    <name type="scientific">Mesorhizobium kowhaii</name>
    <dbReference type="NCBI Taxonomy" id="1300272"/>
    <lineage>
        <taxon>Bacteria</taxon>
        <taxon>Pseudomonadati</taxon>
        <taxon>Pseudomonadota</taxon>
        <taxon>Alphaproteobacteria</taxon>
        <taxon>Hyphomicrobiales</taxon>
        <taxon>Phyllobacteriaceae</taxon>
        <taxon>Mesorhizobium</taxon>
    </lineage>
</organism>
<sequence length="137" mass="14533">MADIAAHDRLTPASPGFPEIYKSKSTGDCLGAALSGSVKLVSALEEPRDGDIVVLWLKPGVYSDGTEGDCIGHRVARGEACIVKILFKQDASTVTVMQLNPFATVTIPRHNVVAMHKAVAVQPAGSPHFLRLRKAAT</sequence>
<proteinExistence type="predicted"/>
<gene>
    <name evidence="1" type="ORF">B5V02_07415</name>
</gene>
<protein>
    <recommendedName>
        <fullName evidence="3">Peptidase S24/S26A/S26B/S26C domain-containing protein</fullName>
    </recommendedName>
</protein>
<reference evidence="2" key="1">
    <citation type="submission" date="2017-03" db="EMBL/GenBank/DDBJ databases">
        <authorList>
            <person name="Safronova V.I."/>
            <person name="Sazanova A.L."/>
            <person name="Chirak E.R."/>
        </authorList>
    </citation>
    <scope>NUCLEOTIDE SEQUENCE [LARGE SCALE GENOMIC DNA]</scope>
    <source>
        <strain evidence="2">Ach-343</strain>
    </source>
</reference>
<evidence type="ECO:0008006" key="3">
    <source>
        <dbReference type="Google" id="ProtNLM"/>
    </source>
</evidence>
<dbReference type="EMBL" id="MZXV01000013">
    <property type="protein sequence ID" value="PZV39748.1"/>
    <property type="molecule type" value="Genomic_DNA"/>
</dbReference>
<comment type="caution">
    <text evidence="1">The sequence shown here is derived from an EMBL/GenBank/DDBJ whole genome shotgun (WGS) entry which is preliminary data.</text>
</comment>
<dbReference type="RefSeq" id="WP_111543489.1">
    <property type="nucleotide sequence ID" value="NZ_MZXV01000013.1"/>
</dbReference>